<dbReference type="CDD" id="cd06259">
    <property type="entry name" value="YdcF-like"/>
    <property type="match status" value="1"/>
</dbReference>
<dbReference type="AlphaFoldDB" id="A0A4R6S8E7"/>
<evidence type="ECO:0000313" key="2">
    <source>
        <dbReference type="EMBL" id="TDP96239.1"/>
    </source>
</evidence>
<sequence>MTTPMTTAARVRRALRRGVLGLVLVGALVVGGTAFRVWQLGRIDDRTHADAVVVLGAAQYNGKPTPVLKARLEHAKRLYQDGVAKYIITSGGKRSGDRYTEAEAGVRWLTANGVPADHVIPVGEGSDTLGTMQAVANTVKGRGWHSVVLVSDPWHSLRVRTMASDVGLDAWTSPTHSGPIVQTRETQLRYILRETGALLYYRATRAPADDIGIDLG</sequence>
<organism evidence="2 3">
    <name type="scientific">Labedaea rhizosphaerae</name>
    <dbReference type="NCBI Taxonomy" id="598644"/>
    <lineage>
        <taxon>Bacteria</taxon>
        <taxon>Bacillati</taxon>
        <taxon>Actinomycetota</taxon>
        <taxon>Actinomycetes</taxon>
        <taxon>Pseudonocardiales</taxon>
        <taxon>Pseudonocardiaceae</taxon>
        <taxon>Labedaea</taxon>
    </lineage>
</organism>
<feature type="domain" description="DUF218" evidence="1">
    <location>
        <begin position="50"/>
        <end position="195"/>
    </location>
</feature>
<reference evidence="2 3" key="1">
    <citation type="submission" date="2019-03" db="EMBL/GenBank/DDBJ databases">
        <title>Genomic Encyclopedia of Type Strains, Phase IV (KMG-IV): sequencing the most valuable type-strain genomes for metagenomic binning, comparative biology and taxonomic classification.</title>
        <authorList>
            <person name="Goeker M."/>
        </authorList>
    </citation>
    <scope>NUCLEOTIDE SEQUENCE [LARGE SCALE GENOMIC DNA]</scope>
    <source>
        <strain evidence="2 3">DSM 45361</strain>
    </source>
</reference>
<evidence type="ECO:0000313" key="3">
    <source>
        <dbReference type="Proteomes" id="UP000295444"/>
    </source>
</evidence>
<dbReference type="PANTHER" id="PTHR30336">
    <property type="entry name" value="INNER MEMBRANE PROTEIN, PROBABLE PERMEASE"/>
    <property type="match status" value="1"/>
</dbReference>
<dbReference type="Gene3D" id="3.40.50.620">
    <property type="entry name" value="HUPs"/>
    <property type="match status" value="1"/>
</dbReference>
<gene>
    <name evidence="2" type="ORF">EV186_104223</name>
</gene>
<protein>
    <submittedName>
        <fullName evidence="2">Vancomycin permeability regulator SanA</fullName>
    </submittedName>
</protein>
<dbReference type="InterPro" id="IPR014729">
    <property type="entry name" value="Rossmann-like_a/b/a_fold"/>
</dbReference>
<evidence type="ECO:0000259" key="1">
    <source>
        <dbReference type="Pfam" id="PF02698"/>
    </source>
</evidence>
<dbReference type="PANTHER" id="PTHR30336:SF20">
    <property type="entry name" value="DUF218 DOMAIN-CONTAINING PROTEIN"/>
    <property type="match status" value="1"/>
</dbReference>
<dbReference type="InterPro" id="IPR003848">
    <property type="entry name" value="DUF218"/>
</dbReference>
<accession>A0A4R6S8E7</accession>
<keyword evidence="3" id="KW-1185">Reference proteome</keyword>
<dbReference type="InterPro" id="IPR051599">
    <property type="entry name" value="Cell_Envelope_Assoc"/>
</dbReference>
<dbReference type="GO" id="GO:0005886">
    <property type="term" value="C:plasma membrane"/>
    <property type="evidence" value="ECO:0007669"/>
    <property type="project" value="TreeGrafter"/>
</dbReference>
<dbReference type="EMBL" id="SNXZ01000004">
    <property type="protein sequence ID" value="TDP96239.1"/>
    <property type="molecule type" value="Genomic_DNA"/>
</dbReference>
<dbReference type="Proteomes" id="UP000295444">
    <property type="component" value="Unassembled WGS sequence"/>
</dbReference>
<proteinExistence type="predicted"/>
<name>A0A4R6S8E7_LABRH</name>
<dbReference type="Pfam" id="PF02698">
    <property type="entry name" value="DUF218"/>
    <property type="match status" value="1"/>
</dbReference>
<comment type="caution">
    <text evidence="2">The sequence shown here is derived from an EMBL/GenBank/DDBJ whole genome shotgun (WGS) entry which is preliminary data.</text>
</comment>